<organism evidence="1 2">
    <name type="scientific">Candidatus Opimibacter skivensis</name>
    <dbReference type="NCBI Taxonomy" id="2982028"/>
    <lineage>
        <taxon>Bacteria</taxon>
        <taxon>Pseudomonadati</taxon>
        <taxon>Bacteroidota</taxon>
        <taxon>Saprospiria</taxon>
        <taxon>Saprospirales</taxon>
        <taxon>Saprospiraceae</taxon>
        <taxon>Candidatus Opimibacter</taxon>
    </lineage>
</organism>
<protein>
    <submittedName>
        <fullName evidence="1">DUF1501 domain-containing protein</fullName>
    </submittedName>
</protein>
<gene>
    <name evidence="1" type="ORF">IPP15_11225</name>
</gene>
<sequence>MKFNQNPISRRKFFGQASCAAIGVSTLYSSLVNLKAMSALSVANSTTLADPEYKALICLFQSGGNDSFNMLMPRSPSEYAEYAATRSNIAIPQGNMLPIFPNNTGGRLFGIHPSMTRCQQLFNDGKMAFISNVGTLVEPTTKDQYTQGQGNLPLGLYSHSDQGQQWMTGLPNGRSGTGWGGKVADIIKDMNSNPNISMNFSMSGTNVFQTGLDTIEFALDPYNGSSGIYGYGDVEEWNVFDRLRTKALNSMIDHEYQDMFQKTYVDVIRRSRDGHVQFQDAIGNVPEFQTQFTDNYLSHAFQLAAYSIAAHEALGMKRQIFFIDYGGWDNHDEVLTTQSGLLYELDAAFGEFSDAMTELGLGKQVTTFSLSEFSRTLTSNGNGTDHAWGGNVMVLGEDVRGKNIYGEYPTLALNSNVELGSGVMLPKISADEYFAELALWFGINPSDLSSIFPTLTNFYQPGSGMPIGFLNS</sequence>
<comment type="caution">
    <text evidence="1">The sequence shown here is derived from an EMBL/GenBank/DDBJ whole genome shotgun (WGS) entry which is preliminary data.</text>
</comment>
<proteinExistence type="predicted"/>
<dbReference type="PANTHER" id="PTHR43737">
    <property type="entry name" value="BLL7424 PROTEIN"/>
    <property type="match status" value="1"/>
</dbReference>
<dbReference type="PANTHER" id="PTHR43737:SF1">
    <property type="entry name" value="DUF1501 DOMAIN-CONTAINING PROTEIN"/>
    <property type="match status" value="1"/>
</dbReference>
<evidence type="ECO:0000313" key="2">
    <source>
        <dbReference type="Proteomes" id="UP000808337"/>
    </source>
</evidence>
<dbReference type="Pfam" id="PF07394">
    <property type="entry name" value="DUF1501"/>
    <property type="match status" value="1"/>
</dbReference>
<name>A0A9D7XN48_9BACT</name>
<dbReference type="AlphaFoldDB" id="A0A9D7XN48"/>
<dbReference type="InterPro" id="IPR010869">
    <property type="entry name" value="DUF1501"/>
</dbReference>
<dbReference type="EMBL" id="JADKGY010000008">
    <property type="protein sequence ID" value="MBK9982974.1"/>
    <property type="molecule type" value="Genomic_DNA"/>
</dbReference>
<evidence type="ECO:0000313" key="1">
    <source>
        <dbReference type="EMBL" id="MBK9982974.1"/>
    </source>
</evidence>
<reference evidence="1 2" key="1">
    <citation type="submission" date="2020-10" db="EMBL/GenBank/DDBJ databases">
        <title>Connecting structure to function with the recovery of over 1000 high-quality activated sludge metagenome-assembled genomes encoding full-length rRNA genes using long-read sequencing.</title>
        <authorList>
            <person name="Singleton C.M."/>
            <person name="Petriglieri F."/>
            <person name="Kristensen J.M."/>
            <person name="Kirkegaard R.H."/>
            <person name="Michaelsen T.Y."/>
            <person name="Andersen M.H."/>
            <person name="Karst S.M."/>
            <person name="Dueholm M.S."/>
            <person name="Nielsen P.H."/>
            <person name="Albertsen M."/>
        </authorList>
    </citation>
    <scope>NUCLEOTIDE SEQUENCE [LARGE SCALE GENOMIC DNA]</scope>
    <source>
        <strain evidence="1">Ribe_18-Q3-R11-54_MAXAC.273</strain>
    </source>
</reference>
<accession>A0A9D7XN48</accession>
<dbReference type="Proteomes" id="UP000808337">
    <property type="component" value="Unassembled WGS sequence"/>
</dbReference>